<protein>
    <submittedName>
        <fullName evidence="2">Uncharacterized protein</fullName>
    </submittedName>
</protein>
<reference evidence="3" key="1">
    <citation type="journal article" date="2019" name="Int. J. Syst. Evol. Microbiol.">
        <title>The Global Catalogue of Microorganisms (GCM) 10K type strain sequencing project: providing services to taxonomists for standard genome sequencing and annotation.</title>
        <authorList>
            <consortium name="The Broad Institute Genomics Platform"/>
            <consortium name="The Broad Institute Genome Sequencing Center for Infectious Disease"/>
            <person name="Wu L."/>
            <person name="Ma J."/>
        </authorList>
    </citation>
    <scope>NUCLEOTIDE SEQUENCE [LARGE SCALE GENOMIC DNA]</scope>
    <source>
        <strain evidence="3">CCUG 53903</strain>
    </source>
</reference>
<dbReference type="Proteomes" id="UP001596058">
    <property type="component" value="Unassembled WGS sequence"/>
</dbReference>
<comment type="caution">
    <text evidence="2">The sequence shown here is derived from an EMBL/GenBank/DDBJ whole genome shotgun (WGS) entry which is preliminary data.</text>
</comment>
<dbReference type="EMBL" id="JBHSPA010000109">
    <property type="protein sequence ID" value="MFC5834197.1"/>
    <property type="molecule type" value="Genomic_DNA"/>
</dbReference>
<keyword evidence="1" id="KW-0812">Transmembrane</keyword>
<dbReference type="RefSeq" id="WP_379523613.1">
    <property type="nucleotide sequence ID" value="NZ_JBHSPA010000109.1"/>
</dbReference>
<keyword evidence="3" id="KW-1185">Reference proteome</keyword>
<sequence>MRRGRRRTLPAFMVDVWGVAILALLTPAGAVIAVLGAYVPARSAAWLTIATVLHDE</sequence>
<organism evidence="2 3">
    <name type="scientific">Nonomuraea insulae</name>
    <dbReference type="NCBI Taxonomy" id="1616787"/>
    <lineage>
        <taxon>Bacteria</taxon>
        <taxon>Bacillati</taxon>
        <taxon>Actinomycetota</taxon>
        <taxon>Actinomycetes</taxon>
        <taxon>Streptosporangiales</taxon>
        <taxon>Streptosporangiaceae</taxon>
        <taxon>Nonomuraea</taxon>
    </lineage>
</organism>
<gene>
    <name evidence="2" type="ORF">ACFPZ3_61010</name>
</gene>
<feature type="transmembrane region" description="Helical" evidence="1">
    <location>
        <begin position="12"/>
        <end position="39"/>
    </location>
</feature>
<keyword evidence="1" id="KW-1133">Transmembrane helix</keyword>
<proteinExistence type="predicted"/>
<evidence type="ECO:0000313" key="2">
    <source>
        <dbReference type="EMBL" id="MFC5834197.1"/>
    </source>
</evidence>
<keyword evidence="1" id="KW-0472">Membrane</keyword>
<evidence type="ECO:0000313" key="3">
    <source>
        <dbReference type="Proteomes" id="UP001596058"/>
    </source>
</evidence>
<name>A0ABW1D8R7_9ACTN</name>
<accession>A0ABW1D8R7</accession>
<evidence type="ECO:0000256" key="1">
    <source>
        <dbReference type="SAM" id="Phobius"/>
    </source>
</evidence>